<proteinExistence type="predicted"/>
<evidence type="ECO:0000313" key="4">
    <source>
        <dbReference type="Proteomes" id="UP001050975"/>
    </source>
</evidence>
<evidence type="ECO:0000256" key="1">
    <source>
        <dbReference type="SAM" id="Coils"/>
    </source>
</evidence>
<dbReference type="EMBL" id="BLAY01000199">
    <property type="protein sequence ID" value="GET43101.1"/>
    <property type="molecule type" value="Genomic_DNA"/>
</dbReference>
<organism evidence="3 4">
    <name type="scientific">Microseira wollei NIES-4236</name>
    <dbReference type="NCBI Taxonomy" id="2530354"/>
    <lineage>
        <taxon>Bacteria</taxon>
        <taxon>Bacillati</taxon>
        <taxon>Cyanobacteriota</taxon>
        <taxon>Cyanophyceae</taxon>
        <taxon>Oscillatoriophycideae</taxon>
        <taxon>Aerosakkonematales</taxon>
        <taxon>Aerosakkonemataceae</taxon>
        <taxon>Microseira</taxon>
    </lineage>
</organism>
<keyword evidence="4" id="KW-1185">Reference proteome</keyword>
<name>A0AAV3XN35_9CYAN</name>
<reference evidence="3" key="1">
    <citation type="submission" date="2019-10" db="EMBL/GenBank/DDBJ databases">
        <title>Draft genome sequece of Microseira wollei NIES-4236.</title>
        <authorList>
            <person name="Yamaguchi H."/>
            <person name="Suzuki S."/>
            <person name="Kawachi M."/>
        </authorList>
    </citation>
    <scope>NUCLEOTIDE SEQUENCE</scope>
    <source>
        <strain evidence="3">NIES-4236</strain>
    </source>
</reference>
<feature type="coiled-coil region" evidence="1">
    <location>
        <begin position="74"/>
        <end position="119"/>
    </location>
</feature>
<sequence length="127" mass="14357">MSDPNTDAQVQTSSTRSTQVREDSTSINPRGKGEGGTTNQIDGFVSERTARTVRSRSDCDFTSSFLGGILDQLIKDAENRLEKAQAGIDWYESEKQEALQRLENLRRLREIEKEQFKAQSESEIEPE</sequence>
<accession>A0AAV3XN35</accession>
<feature type="region of interest" description="Disordered" evidence="2">
    <location>
        <begin position="1"/>
        <end position="53"/>
    </location>
</feature>
<comment type="caution">
    <text evidence="3">The sequence shown here is derived from an EMBL/GenBank/DDBJ whole genome shotgun (WGS) entry which is preliminary data.</text>
</comment>
<keyword evidence="1" id="KW-0175">Coiled coil</keyword>
<evidence type="ECO:0000256" key="2">
    <source>
        <dbReference type="SAM" id="MobiDB-lite"/>
    </source>
</evidence>
<dbReference type="AlphaFoldDB" id="A0AAV3XN35"/>
<protein>
    <submittedName>
        <fullName evidence="3">Uncharacterized protein</fullName>
    </submittedName>
</protein>
<dbReference type="RefSeq" id="WP_226591564.1">
    <property type="nucleotide sequence ID" value="NZ_BLAY01000199.1"/>
</dbReference>
<feature type="compositionally biased region" description="Polar residues" evidence="2">
    <location>
        <begin position="1"/>
        <end position="18"/>
    </location>
</feature>
<dbReference type="Proteomes" id="UP001050975">
    <property type="component" value="Unassembled WGS sequence"/>
</dbReference>
<evidence type="ECO:0000313" key="3">
    <source>
        <dbReference type="EMBL" id="GET43101.1"/>
    </source>
</evidence>
<gene>
    <name evidence="3" type="ORF">MiSe_79220</name>
</gene>